<feature type="domain" description="Protein kinase" evidence="2">
    <location>
        <begin position="138"/>
        <end position="443"/>
    </location>
</feature>
<reference evidence="3 4" key="1">
    <citation type="submission" date="2024-09" db="EMBL/GenBank/DDBJ databases">
        <title>Rethinking Asexuality: The Enigmatic Case of Functional Sexual Genes in Lepraria (Stereocaulaceae).</title>
        <authorList>
            <person name="Doellman M."/>
            <person name="Sun Y."/>
            <person name="Barcenas-Pena A."/>
            <person name="Lumbsch H.T."/>
            <person name="Grewe F."/>
        </authorList>
    </citation>
    <scope>NUCLEOTIDE SEQUENCE [LARGE SCALE GENOMIC DNA]</scope>
    <source>
        <strain evidence="3 4">Grewe 0041</strain>
    </source>
</reference>
<feature type="region of interest" description="Disordered" evidence="1">
    <location>
        <begin position="13"/>
        <end position="32"/>
    </location>
</feature>
<dbReference type="CDD" id="cd14096">
    <property type="entry name" value="STKc_RCK1-like"/>
    <property type="match status" value="1"/>
</dbReference>
<dbReference type="PROSITE" id="PS00108">
    <property type="entry name" value="PROTEIN_KINASE_ST"/>
    <property type="match status" value="1"/>
</dbReference>
<evidence type="ECO:0000313" key="4">
    <source>
        <dbReference type="Proteomes" id="UP001590951"/>
    </source>
</evidence>
<dbReference type="InterPro" id="IPR000719">
    <property type="entry name" value="Prot_kinase_dom"/>
</dbReference>
<dbReference type="Gene3D" id="1.10.510.10">
    <property type="entry name" value="Transferase(Phosphotransferase) domain 1"/>
    <property type="match status" value="1"/>
</dbReference>
<dbReference type="Gene3D" id="3.30.200.20">
    <property type="entry name" value="Phosphorylase Kinase, domain 1"/>
    <property type="match status" value="1"/>
</dbReference>
<dbReference type="InterPro" id="IPR011009">
    <property type="entry name" value="Kinase-like_dom_sf"/>
</dbReference>
<dbReference type="Pfam" id="PF00069">
    <property type="entry name" value="Pkinase"/>
    <property type="match status" value="1"/>
</dbReference>
<keyword evidence="4" id="KW-1185">Reference proteome</keyword>
<dbReference type="InterPro" id="IPR008271">
    <property type="entry name" value="Ser/Thr_kinase_AS"/>
</dbReference>
<dbReference type="Proteomes" id="UP001590951">
    <property type="component" value="Unassembled WGS sequence"/>
</dbReference>
<feature type="compositionally biased region" description="Low complexity" evidence="1">
    <location>
        <begin position="602"/>
        <end position="611"/>
    </location>
</feature>
<feature type="compositionally biased region" description="Polar residues" evidence="1">
    <location>
        <begin position="586"/>
        <end position="596"/>
    </location>
</feature>
<dbReference type="SMART" id="SM00220">
    <property type="entry name" value="S_TKc"/>
    <property type="match status" value="1"/>
</dbReference>
<accession>A0ABR4AU17</accession>
<gene>
    <name evidence="3" type="ORF">ABVK25_010715</name>
</gene>
<name>A0ABR4AU17_9LECA</name>
<evidence type="ECO:0000259" key="2">
    <source>
        <dbReference type="PROSITE" id="PS50011"/>
    </source>
</evidence>
<comment type="caution">
    <text evidence="3">The sequence shown here is derived from an EMBL/GenBank/DDBJ whole genome shotgun (WGS) entry which is preliminary data.</text>
</comment>
<feature type="compositionally biased region" description="Acidic residues" evidence="1">
    <location>
        <begin position="550"/>
        <end position="564"/>
    </location>
</feature>
<evidence type="ECO:0000256" key="1">
    <source>
        <dbReference type="SAM" id="MobiDB-lite"/>
    </source>
</evidence>
<protein>
    <recommendedName>
        <fullName evidence="2">Protein kinase domain-containing protein</fullName>
    </recommendedName>
</protein>
<organism evidence="3 4">
    <name type="scientific">Lepraria finkii</name>
    <dbReference type="NCBI Taxonomy" id="1340010"/>
    <lineage>
        <taxon>Eukaryota</taxon>
        <taxon>Fungi</taxon>
        <taxon>Dikarya</taxon>
        <taxon>Ascomycota</taxon>
        <taxon>Pezizomycotina</taxon>
        <taxon>Lecanoromycetes</taxon>
        <taxon>OSLEUM clade</taxon>
        <taxon>Lecanoromycetidae</taxon>
        <taxon>Lecanorales</taxon>
        <taxon>Lecanorineae</taxon>
        <taxon>Stereocaulaceae</taxon>
        <taxon>Lepraria</taxon>
    </lineage>
</organism>
<evidence type="ECO:0000313" key="3">
    <source>
        <dbReference type="EMBL" id="KAL2049044.1"/>
    </source>
</evidence>
<dbReference type="SUPFAM" id="SSF56112">
    <property type="entry name" value="Protein kinase-like (PK-like)"/>
    <property type="match status" value="1"/>
</dbReference>
<dbReference type="PANTHER" id="PTHR24347">
    <property type="entry name" value="SERINE/THREONINE-PROTEIN KINASE"/>
    <property type="match status" value="1"/>
</dbReference>
<feature type="region of interest" description="Disordered" evidence="1">
    <location>
        <begin position="87"/>
        <end position="110"/>
    </location>
</feature>
<feature type="region of interest" description="Disordered" evidence="1">
    <location>
        <begin position="522"/>
        <end position="629"/>
    </location>
</feature>
<dbReference type="PROSITE" id="PS50011">
    <property type="entry name" value="PROTEIN_KINASE_DOM"/>
    <property type="match status" value="1"/>
</dbReference>
<sequence length="666" mass="74306">MSTIQNFKNFIRHGKQARQAHADPTTTVSPVNAHQQRYTPPPPNAQYAVSDPNILDHKPLQQGHVPGGDYSVANVDNRNVAAQAGGVAAKAAGDKQRMEGGSSVERSNDMDPSVVERIVAEERESVRKLPRYPGLERWTLLEKMGDGAFSNVYRAMDATGHGPEVAIKVVRKFEMNSTQGDNHLHPDFKRQPKVVERANILKEVQIMRQIDHPNIVKLIDFSESRQYYYIVLELCPGGELFHQIVRLTYFSEDLSRHVIVQVADALEYLHETAGVVHRDIKPENLLFYPSTFIPTRNPKPRSVEDEDKEDEGEFVKGVGSGGIGTIKIADFGLSKIIWDSQTMTPCGTVGYTAPEIVKDERYSKSVDMWALGCVLYTLLCGFPPFYDESIQVLTEKVARGQYTFLSPWWDDISKPAQDLVSHLLTVDPDKRYNIQQFLNHPWIRETREETCAAADAPPLATPLYQRQKEYGFNQKHVGLTPPEALSAQFLETPGGHQRRVDFRSPGAVNLREVFDVSYAVHRQEEEGKRRKNFPQGYRGAAGMNGLNPLNEDEDDNYDDLEDDLASARNPPSKLPKPQGGAADVSNVEQKMRSTNLHGVPSAAAQARQAAAPKQGYGQHSPAVAAAAKQQVRKNRGAFELSLDNATLLGRRGKGQDPSKLRQEMVQ</sequence>
<proteinExistence type="predicted"/>
<dbReference type="EMBL" id="JBHFEH010000073">
    <property type="protein sequence ID" value="KAL2049044.1"/>
    <property type="molecule type" value="Genomic_DNA"/>
</dbReference>